<feature type="domain" description="HTH arsR-type" evidence="4">
    <location>
        <begin position="4"/>
        <end position="99"/>
    </location>
</feature>
<dbReference type="Pfam" id="PF12840">
    <property type="entry name" value="HTH_20"/>
    <property type="match status" value="1"/>
</dbReference>
<organism evidence="5 6">
    <name type="scientific">Phytohabitans maris</name>
    <dbReference type="NCBI Taxonomy" id="3071409"/>
    <lineage>
        <taxon>Bacteria</taxon>
        <taxon>Bacillati</taxon>
        <taxon>Actinomycetota</taxon>
        <taxon>Actinomycetes</taxon>
        <taxon>Micromonosporales</taxon>
        <taxon>Micromonosporaceae</taxon>
    </lineage>
</organism>
<evidence type="ECO:0000256" key="1">
    <source>
        <dbReference type="ARBA" id="ARBA00023015"/>
    </source>
</evidence>
<dbReference type="InterPro" id="IPR036390">
    <property type="entry name" value="WH_DNA-bd_sf"/>
</dbReference>
<dbReference type="SMART" id="SM00418">
    <property type="entry name" value="HTH_ARSR"/>
    <property type="match status" value="1"/>
</dbReference>
<keyword evidence="3" id="KW-0804">Transcription</keyword>
<evidence type="ECO:0000256" key="2">
    <source>
        <dbReference type="ARBA" id="ARBA00023125"/>
    </source>
</evidence>
<keyword evidence="2" id="KW-0238">DNA-binding</keyword>
<dbReference type="NCBIfam" id="NF033788">
    <property type="entry name" value="HTH_metalloreg"/>
    <property type="match status" value="1"/>
</dbReference>
<sequence length="106" mass="12213">MPPKVAHPPTDLSEVFKAFADPIRWAMVVEMSQYDEYPAANLEELVGLSRPTISYHVKVLYHAGLIEVRKEGRNFYYRLRRDVVRDVIAETNRQLGIVAKRRAKSA</sequence>
<evidence type="ECO:0000259" key="4">
    <source>
        <dbReference type="PROSITE" id="PS50987"/>
    </source>
</evidence>
<dbReference type="CDD" id="cd00090">
    <property type="entry name" value="HTH_ARSR"/>
    <property type="match status" value="1"/>
</dbReference>
<reference evidence="5 6" key="1">
    <citation type="submission" date="2023-08" db="EMBL/GenBank/DDBJ databases">
        <title>Phytohabitans sansha sp. nov., isolated from marine sediment.</title>
        <authorList>
            <person name="Zhao Y."/>
            <person name="Yi K."/>
        </authorList>
    </citation>
    <scope>NUCLEOTIDE SEQUENCE [LARGE SCALE GENOMIC DNA]</scope>
    <source>
        <strain evidence="5 6">ZYX-F-186</strain>
    </source>
</reference>
<gene>
    <name evidence="5" type="ORF">RB614_40590</name>
</gene>
<evidence type="ECO:0000256" key="3">
    <source>
        <dbReference type="ARBA" id="ARBA00023163"/>
    </source>
</evidence>
<keyword evidence="6" id="KW-1185">Reference proteome</keyword>
<dbReference type="Proteomes" id="UP001230908">
    <property type="component" value="Unassembled WGS sequence"/>
</dbReference>
<dbReference type="InterPro" id="IPR001845">
    <property type="entry name" value="HTH_ArsR_DNA-bd_dom"/>
</dbReference>
<dbReference type="PROSITE" id="PS50987">
    <property type="entry name" value="HTH_ARSR_2"/>
    <property type="match status" value="1"/>
</dbReference>
<dbReference type="RefSeq" id="WP_308718052.1">
    <property type="nucleotide sequence ID" value="NZ_JAVHUY010000063.1"/>
</dbReference>
<protein>
    <submittedName>
        <fullName evidence="5">Metalloregulator ArsR/SmtB family transcription factor</fullName>
    </submittedName>
</protein>
<dbReference type="PANTHER" id="PTHR43132:SF6">
    <property type="entry name" value="HTH-TYPE TRANSCRIPTIONAL REPRESSOR CZRA"/>
    <property type="match status" value="1"/>
</dbReference>
<proteinExistence type="predicted"/>
<comment type="caution">
    <text evidence="5">The sequence shown here is derived from an EMBL/GenBank/DDBJ whole genome shotgun (WGS) entry which is preliminary data.</text>
</comment>
<dbReference type="PANTHER" id="PTHR43132">
    <property type="entry name" value="ARSENICAL RESISTANCE OPERON REPRESSOR ARSR-RELATED"/>
    <property type="match status" value="1"/>
</dbReference>
<dbReference type="PRINTS" id="PR00778">
    <property type="entry name" value="HTHARSR"/>
</dbReference>
<dbReference type="Gene3D" id="1.10.10.10">
    <property type="entry name" value="Winged helix-like DNA-binding domain superfamily/Winged helix DNA-binding domain"/>
    <property type="match status" value="1"/>
</dbReference>
<dbReference type="SUPFAM" id="SSF46785">
    <property type="entry name" value="Winged helix' DNA-binding domain"/>
    <property type="match status" value="1"/>
</dbReference>
<dbReference type="InterPro" id="IPR011991">
    <property type="entry name" value="ArsR-like_HTH"/>
</dbReference>
<evidence type="ECO:0000313" key="6">
    <source>
        <dbReference type="Proteomes" id="UP001230908"/>
    </source>
</evidence>
<dbReference type="InterPro" id="IPR036388">
    <property type="entry name" value="WH-like_DNA-bd_sf"/>
</dbReference>
<dbReference type="EMBL" id="JAVHUY010000063">
    <property type="protein sequence ID" value="MDQ7910809.1"/>
    <property type="molecule type" value="Genomic_DNA"/>
</dbReference>
<evidence type="ECO:0000313" key="5">
    <source>
        <dbReference type="EMBL" id="MDQ7910809.1"/>
    </source>
</evidence>
<keyword evidence="1" id="KW-0805">Transcription regulation</keyword>
<name>A0ABU0ZWW2_9ACTN</name>
<accession>A0ABU0ZWW2</accession>
<dbReference type="InterPro" id="IPR051011">
    <property type="entry name" value="Metal_resp_trans_reg"/>
</dbReference>